<protein>
    <submittedName>
        <fullName evidence="3">Uncharacterized protein DUF397</fullName>
    </submittedName>
</protein>
<dbReference type="Proteomes" id="UP000316096">
    <property type="component" value="Unassembled WGS sequence"/>
</dbReference>
<evidence type="ECO:0000313" key="4">
    <source>
        <dbReference type="Proteomes" id="UP000316096"/>
    </source>
</evidence>
<proteinExistence type="predicted"/>
<evidence type="ECO:0000313" key="3">
    <source>
        <dbReference type="EMBL" id="TQM00394.1"/>
    </source>
</evidence>
<sequence>MGTPQLDDLEWRKASPSNDTGSACVEIAVLDSDRD</sequence>
<keyword evidence="4" id="KW-1185">Reference proteome</keyword>
<dbReference type="RefSeq" id="WP_141959893.1">
    <property type="nucleotide sequence ID" value="NZ_VFOZ01000001.1"/>
</dbReference>
<evidence type="ECO:0000256" key="1">
    <source>
        <dbReference type="SAM" id="MobiDB-lite"/>
    </source>
</evidence>
<dbReference type="AlphaFoldDB" id="A0A543CTH5"/>
<dbReference type="EMBL" id="VFOZ01000001">
    <property type="protein sequence ID" value="TQM00394.1"/>
    <property type="molecule type" value="Genomic_DNA"/>
</dbReference>
<comment type="caution">
    <text evidence="3">The sequence shown here is derived from an EMBL/GenBank/DDBJ whole genome shotgun (WGS) entry which is preliminary data.</text>
</comment>
<dbReference type="InterPro" id="IPR007278">
    <property type="entry name" value="DUF397"/>
</dbReference>
<gene>
    <name evidence="3" type="ORF">FB559_6107</name>
</gene>
<feature type="region of interest" description="Disordered" evidence="1">
    <location>
        <begin position="1"/>
        <end position="35"/>
    </location>
</feature>
<dbReference type="OrthoDB" id="4564763at2"/>
<feature type="domain" description="DUF397" evidence="2">
    <location>
        <begin position="9"/>
        <end position="32"/>
    </location>
</feature>
<name>A0A543CTH5_9ACTN</name>
<evidence type="ECO:0000259" key="2">
    <source>
        <dbReference type="Pfam" id="PF04149"/>
    </source>
</evidence>
<reference evidence="3 4" key="1">
    <citation type="submission" date="2019-06" db="EMBL/GenBank/DDBJ databases">
        <title>Sequencing the genomes of 1000 actinobacteria strains.</title>
        <authorList>
            <person name="Klenk H.-P."/>
        </authorList>
    </citation>
    <scope>NUCLEOTIDE SEQUENCE [LARGE SCALE GENOMIC DNA]</scope>
    <source>
        <strain evidence="3 4">DSM 102200</strain>
    </source>
</reference>
<dbReference type="Pfam" id="PF04149">
    <property type="entry name" value="DUF397"/>
    <property type="match status" value="1"/>
</dbReference>
<organism evidence="3 4">
    <name type="scientific">Actinoallomurus bryophytorum</name>
    <dbReference type="NCBI Taxonomy" id="1490222"/>
    <lineage>
        <taxon>Bacteria</taxon>
        <taxon>Bacillati</taxon>
        <taxon>Actinomycetota</taxon>
        <taxon>Actinomycetes</taxon>
        <taxon>Streptosporangiales</taxon>
        <taxon>Thermomonosporaceae</taxon>
        <taxon>Actinoallomurus</taxon>
    </lineage>
</organism>
<accession>A0A543CTH5</accession>